<dbReference type="PROSITE" id="PS00497">
    <property type="entry name" value="TYROSINASE_1"/>
    <property type="match status" value="1"/>
</dbReference>
<keyword evidence="8" id="KW-0470">Melanin biosynthesis</keyword>
<evidence type="ECO:0000256" key="3">
    <source>
        <dbReference type="ARBA" id="ARBA00011906"/>
    </source>
</evidence>
<dbReference type="InterPro" id="IPR041640">
    <property type="entry name" value="Tyrosinase_C"/>
</dbReference>
<comment type="catalytic activity">
    <reaction evidence="10">
        <text>L-tyrosine + O2 = L-dopaquinone + H2O</text>
        <dbReference type="Rhea" id="RHEA:18117"/>
        <dbReference type="ChEBI" id="CHEBI:15377"/>
        <dbReference type="ChEBI" id="CHEBI:15379"/>
        <dbReference type="ChEBI" id="CHEBI:57924"/>
        <dbReference type="ChEBI" id="CHEBI:58315"/>
        <dbReference type="EC" id="1.14.18.1"/>
    </reaction>
</comment>
<dbReference type="STRING" id="97972.A0A2V1DZT3"/>
<dbReference type="EC" id="1.14.18.1" evidence="3"/>
<dbReference type="PRINTS" id="PR00092">
    <property type="entry name" value="TYROSINASE"/>
</dbReference>
<dbReference type="Proteomes" id="UP000244855">
    <property type="component" value="Unassembled WGS sequence"/>
</dbReference>
<protein>
    <recommendedName>
        <fullName evidence="3">tyrosinase</fullName>
        <ecNumber evidence="3">1.14.18.1</ecNumber>
    </recommendedName>
</protein>
<evidence type="ECO:0000256" key="10">
    <source>
        <dbReference type="ARBA" id="ARBA00048881"/>
    </source>
</evidence>
<dbReference type="PANTHER" id="PTHR11474">
    <property type="entry name" value="TYROSINASE FAMILY MEMBER"/>
    <property type="match status" value="1"/>
</dbReference>
<evidence type="ECO:0000256" key="1">
    <source>
        <dbReference type="ARBA" id="ARBA00001973"/>
    </source>
</evidence>
<keyword evidence="4" id="KW-0479">Metal-binding</keyword>
<dbReference type="EMBL" id="KZ805328">
    <property type="protein sequence ID" value="PVI03767.1"/>
    <property type="molecule type" value="Genomic_DNA"/>
</dbReference>
<evidence type="ECO:0000313" key="14">
    <source>
        <dbReference type="Proteomes" id="UP000244855"/>
    </source>
</evidence>
<dbReference type="PROSITE" id="PS00498">
    <property type="entry name" value="TYROSINASE_2"/>
    <property type="match status" value="1"/>
</dbReference>
<sequence>MTSIGYPYVRREINDLKKNHPEAWTLFIRGLLAFQQMDQSDPLSYYRISGIHGRPHVPWQDALGAENPGGQGYCPHNNIMFTVWHRPYVALFEQELFKQVKKIAYNYTVDQRRWIMAADSFRIPYWDWALGQQGDEFPDIFTNPLATVTGPNGTLVTLPNPLYQYRFHPTSSQDFDSPWAQMNTTLRCPTSHAFDAESQEQQVRKQYIEQRRGIHDGIAKAFNSSTYNEFAAELEMNHGLVHFLAGCVDPYSGHFWDSEYSAFDPIFMLVHANADRLMAMYQAVHPNTWLEPKSSDAAGNFWIPRDTELNANTQMQPFWKDDLSFYTPNEVRNITVLGYAYPETQYWLYPTAEYWRMDVNKTIALRYSPSARGILTELRDKEGNIDSHVLVDNSFVDWNIKTRALLSDLPPTFYVTFSFNGTASSEASRQVGTWTRQVTGQSSGRSRDDLEIPQKTDLVNNAQHYLEYSISLTSSLLDQIAAGKLKSLDASDVVPYLRDHLTSQIKAGDNSFVPKPDSFSVEVSSTKVHIPEDAALALEYGGESTSYPEVKGIM</sequence>
<dbReference type="GO" id="GO:0004503">
    <property type="term" value="F:tyrosinase activity"/>
    <property type="evidence" value="ECO:0007669"/>
    <property type="project" value="UniProtKB-EC"/>
</dbReference>
<dbReference type="GO" id="GO:0042438">
    <property type="term" value="P:melanin biosynthetic process"/>
    <property type="evidence" value="ECO:0007669"/>
    <property type="project" value="UniProtKB-KW"/>
</dbReference>
<evidence type="ECO:0000256" key="7">
    <source>
        <dbReference type="ARBA" id="ARBA00023033"/>
    </source>
</evidence>
<evidence type="ECO:0000256" key="2">
    <source>
        <dbReference type="ARBA" id="ARBA00009928"/>
    </source>
</evidence>
<evidence type="ECO:0000256" key="9">
    <source>
        <dbReference type="ARBA" id="ARBA00048233"/>
    </source>
</evidence>
<gene>
    <name evidence="13" type="ORF">DM02DRAFT_520204</name>
</gene>
<feature type="domain" description="Tyrosinase copper-binding" evidence="12">
    <location>
        <begin position="264"/>
        <end position="275"/>
    </location>
</feature>
<dbReference type="Pfam" id="PF00264">
    <property type="entry name" value="Tyrosinase"/>
    <property type="match status" value="1"/>
</dbReference>
<evidence type="ECO:0000256" key="8">
    <source>
        <dbReference type="ARBA" id="ARBA00023101"/>
    </source>
</evidence>
<dbReference type="Pfam" id="PF18132">
    <property type="entry name" value="Tyrosinase_C"/>
    <property type="match status" value="1"/>
</dbReference>
<dbReference type="InterPro" id="IPR002227">
    <property type="entry name" value="Tyrosinase_Cu-bd"/>
</dbReference>
<dbReference type="SUPFAM" id="SSF48056">
    <property type="entry name" value="Di-copper centre-containing domain"/>
    <property type="match status" value="1"/>
</dbReference>
<accession>A0A2V1DZT3</accession>
<dbReference type="Gene3D" id="1.10.1280.10">
    <property type="entry name" value="Di-copper center containing domain from catechol oxidase"/>
    <property type="match status" value="1"/>
</dbReference>
<keyword evidence="5" id="KW-0560">Oxidoreductase</keyword>
<evidence type="ECO:0000256" key="5">
    <source>
        <dbReference type="ARBA" id="ARBA00023002"/>
    </source>
</evidence>
<dbReference type="GO" id="GO:0046872">
    <property type="term" value="F:metal ion binding"/>
    <property type="evidence" value="ECO:0007669"/>
    <property type="project" value="UniProtKB-KW"/>
</dbReference>
<dbReference type="InterPro" id="IPR050316">
    <property type="entry name" value="Tyrosinase/Hemocyanin"/>
</dbReference>
<proteinExistence type="inferred from homology"/>
<comment type="cofactor">
    <cofactor evidence="1">
        <name>Cu(2+)</name>
        <dbReference type="ChEBI" id="CHEBI:29036"/>
    </cofactor>
</comment>
<name>A0A2V1DZT3_9PLEO</name>
<evidence type="ECO:0000256" key="6">
    <source>
        <dbReference type="ARBA" id="ARBA00023008"/>
    </source>
</evidence>
<organism evidence="13 14">
    <name type="scientific">Periconia macrospinosa</name>
    <dbReference type="NCBI Taxonomy" id="97972"/>
    <lineage>
        <taxon>Eukaryota</taxon>
        <taxon>Fungi</taxon>
        <taxon>Dikarya</taxon>
        <taxon>Ascomycota</taxon>
        <taxon>Pezizomycotina</taxon>
        <taxon>Dothideomycetes</taxon>
        <taxon>Pleosporomycetidae</taxon>
        <taxon>Pleosporales</taxon>
        <taxon>Massarineae</taxon>
        <taxon>Periconiaceae</taxon>
        <taxon>Periconia</taxon>
    </lineage>
</organism>
<keyword evidence="14" id="KW-1185">Reference proteome</keyword>
<comment type="catalytic activity">
    <reaction evidence="9">
        <text>2 L-dopa + O2 = 2 L-dopaquinone + 2 H2O</text>
        <dbReference type="Rhea" id="RHEA:34287"/>
        <dbReference type="ChEBI" id="CHEBI:15377"/>
        <dbReference type="ChEBI" id="CHEBI:15379"/>
        <dbReference type="ChEBI" id="CHEBI:57504"/>
        <dbReference type="ChEBI" id="CHEBI:57924"/>
        <dbReference type="EC" id="1.14.18.1"/>
    </reaction>
</comment>
<comment type="similarity">
    <text evidence="2">Belongs to the tyrosinase family.</text>
</comment>
<evidence type="ECO:0000256" key="4">
    <source>
        <dbReference type="ARBA" id="ARBA00022723"/>
    </source>
</evidence>
<evidence type="ECO:0000259" key="11">
    <source>
        <dbReference type="PROSITE" id="PS00497"/>
    </source>
</evidence>
<reference evidence="13 14" key="1">
    <citation type="journal article" date="2018" name="Sci. Rep.">
        <title>Comparative genomics provides insights into the lifestyle and reveals functional heterogeneity of dark septate endophytic fungi.</title>
        <authorList>
            <person name="Knapp D.G."/>
            <person name="Nemeth J.B."/>
            <person name="Barry K."/>
            <person name="Hainaut M."/>
            <person name="Henrissat B."/>
            <person name="Johnson J."/>
            <person name="Kuo A."/>
            <person name="Lim J.H.P."/>
            <person name="Lipzen A."/>
            <person name="Nolan M."/>
            <person name="Ohm R.A."/>
            <person name="Tamas L."/>
            <person name="Grigoriev I.V."/>
            <person name="Spatafora J.W."/>
            <person name="Nagy L.G."/>
            <person name="Kovacs G.M."/>
        </authorList>
    </citation>
    <scope>NUCLEOTIDE SEQUENCE [LARGE SCALE GENOMIC DNA]</scope>
    <source>
        <strain evidence="13 14">DSE2036</strain>
    </source>
</reference>
<evidence type="ECO:0000259" key="12">
    <source>
        <dbReference type="PROSITE" id="PS00498"/>
    </source>
</evidence>
<feature type="domain" description="Tyrosinase copper-binding" evidence="11">
    <location>
        <begin position="76"/>
        <end position="93"/>
    </location>
</feature>
<dbReference type="PANTHER" id="PTHR11474:SF76">
    <property type="entry name" value="SHKT DOMAIN-CONTAINING PROTEIN"/>
    <property type="match status" value="1"/>
</dbReference>
<keyword evidence="7" id="KW-0503">Monooxygenase</keyword>
<keyword evidence="6" id="KW-0186">Copper</keyword>
<dbReference type="AlphaFoldDB" id="A0A2V1DZT3"/>
<dbReference type="OrthoDB" id="6132182at2759"/>
<dbReference type="InterPro" id="IPR008922">
    <property type="entry name" value="Di-copper_centre_dom_sf"/>
</dbReference>
<evidence type="ECO:0000313" key="13">
    <source>
        <dbReference type="EMBL" id="PVI03767.1"/>
    </source>
</evidence>